<evidence type="ECO:0000259" key="8">
    <source>
        <dbReference type="Pfam" id="PF14474"/>
    </source>
</evidence>
<dbReference type="AlphaFoldDB" id="A0AAD6TQH5"/>
<dbReference type="EMBL" id="JARJCN010000195">
    <property type="protein sequence ID" value="KAJ7064382.1"/>
    <property type="molecule type" value="Genomic_DNA"/>
</dbReference>
<feature type="non-terminal residue" evidence="9">
    <location>
        <position position="214"/>
    </location>
</feature>
<gene>
    <name evidence="9" type="ORF">B0H15DRAFT_764899</name>
</gene>
<name>A0AAD6TQH5_9AGAR</name>
<dbReference type="PANTHER" id="PTHR41391:SF1">
    <property type="entry name" value="RESTRICTION OF TELOMERE CAPPING PROTEIN 4"/>
    <property type="match status" value="1"/>
</dbReference>
<accession>A0AAD6TQH5</accession>
<sequence length="214" mass="24229">ALCSFCDRPLPRVPSARLVELREELEGKSRPCPVPGNPGHREASMVHFSTYCELHRIECEIFPIAIAREWPFDPDFTTLFDRVIGLKSALTTICEEPEDSSFFRAAKDFYTPKPWPTLPGSEPRQLPSSTQLQSIYGETGYQIMTVAVRFMFPDVLDLAPFKPLVYDTLVREVLMPEAARRIVQEDLKLTLFAAKNTLKDSHLFGSVQHPASDD</sequence>
<keyword evidence="6" id="KW-0963">Cytoplasm</keyword>
<feature type="non-terminal residue" evidence="9">
    <location>
        <position position="1"/>
    </location>
</feature>
<comment type="caution">
    <text evidence="9">The sequence shown here is derived from an EMBL/GenBank/DDBJ whole genome shotgun (WGS) entry which is preliminary data.</text>
</comment>
<reference evidence="9" key="1">
    <citation type="submission" date="2023-03" db="EMBL/GenBank/DDBJ databases">
        <title>Massive genome expansion in bonnet fungi (Mycena s.s.) driven by repeated elements and novel gene families across ecological guilds.</title>
        <authorList>
            <consortium name="Lawrence Berkeley National Laboratory"/>
            <person name="Harder C.B."/>
            <person name="Miyauchi S."/>
            <person name="Viragh M."/>
            <person name="Kuo A."/>
            <person name="Thoen E."/>
            <person name="Andreopoulos B."/>
            <person name="Lu D."/>
            <person name="Skrede I."/>
            <person name="Drula E."/>
            <person name="Henrissat B."/>
            <person name="Morin E."/>
            <person name="Kohler A."/>
            <person name="Barry K."/>
            <person name="LaButti K."/>
            <person name="Morin E."/>
            <person name="Salamov A."/>
            <person name="Lipzen A."/>
            <person name="Mereny Z."/>
            <person name="Hegedus B."/>
            <person name="Baldrian P."/>
            <person name="Stursova M."/>
            <person name="Weitz H."/>
            <person name="Taylor A."/>
            <person name="Grigoriev I.V."/>
            <person name="Nagy L.G."/>
            <person name="Martin F."/>
            <person name="Kauserud H."/>
        </authorList>
    </citation>
    <scope>NUCLEOTIDE SEQUENCE</scope>
    <source>
        <strain evidence="9">CBHHK173m</strain>
    </source>
</reference>
<dbReference type="InterPro" id="IPR039024">
    <property type="entry name" value="RTC4"/>
</dbReference>
<protein>
    <recommendedName>
        <fullName evidence="5">Restriction of telomere capping protein 4</fullName>
    </recommendedName>
</protein>
<evidence type="ECO:0000256" key="2">
    <source>
        <dbReference type="ARBA" id="ARBA00004123"/>
    </source>
</evidence>
<dbReference type="GO" id="GO:0005737">
    <property type="term" value="C:cytoplasm"/>
    <property type="evidence" value="ECO:0007669"/>
    <property type="project" value="UniProtKB-SubCell"/>
</dbReference>
<proteinExistence type="inferred from homology"/>
<evidence type="ECO:0000256" key="4">
    <source>
        <dbReference type="ARBA" id="ARBA00009461"/>
    </source>
</evidence>
<dbReference type="GO" id="GO:0005634">
    <property type="term" value="C:nucleus"/>
    <property type="evidence" value="ECO:0007669"/>
    <property type="project" value="UniProtKB-SubCell"/>
</dbReference>
<evidence type="ECO:0000256" key="6">
    <source>
        <dbReference type="ARBA" id="ARBA00022490"/>
    </source>
</evidence>
<evidence type="ECO:0000256" key="5">
    <source>
        <dbReference type="ARBA" id="ARBA00015162"/>
    </source>
</evidence>
<evidence type="ECO:0000313" key="10">
    <source>
        <dbReference type="Proteomes" id="UP001222325"/>
    </source>
</evidence>
<comment type="function">
    <text evidence="1">May be involved in a process influencing telomere capping.</text>
</comment>
<comment type="similarity">
    <text evidence="4">Belongs to the RTC4 family.</text>
</comment>
<feature type="domain" description="Restriction of telomere capping protein 4 C-terminal" evidence="8">
    <location>
        <begin position="99"/>
        <end position="207"/>
    </location>
</feature>
<organism evidence="9 10">
    <name type="scientific">Mycena belliarum</name>
    <dbReference type="NCBI Taxonomy" id="1033014"/>
    <lineage>
        <taxon>Eukaryota</taxon>
        <taxon>Fungi</taxon>
        <taxon>Dikarya</taxon>
        <taxon>Basidiomycota</taxon>
        <taxon>Agaricomycotina</taxon>
        <taxon>Agaricomycetes</taxon>
        <taxon>Agaricomycetidae</taxon>
        <taxon>Agaricales</taxon>
        <taxon>Marasmiineae</taxon>
        <taxon>Mycenaceae</taxon>
        <taxon>Mycena</taxon>
    </lineage>
</organism>
<dbReference type="PANTHER" id="PTHR41391">
    <property type="entry name" value="RESTRICTION OF TELOMERE CAPPING PROTEIN 4"/>
    <property type="match status" value="1"/>
</dbReference>
<evidence type="ECO:0000256" key="1">
    <source>
        <dbReference type="ARBA" id="ARBA00002738"/>
    </source>
</evidence>
<evidence type="ECO:0000313" key="9">
    <source>
        <dbReference type="EMBL" id="KAJ7064382.1"/>
    </source>
</evidence>
<dbReference type="Pfam" id="PF14474">
    <property type="entry name" value="RTC4"/>
    <property type="match status" value="1"/>
</dbReference>
<keyword evidence="7" id="KW-0539">Nucleus</keyword>
<evidence type="ECO:0000256" key="7">
    <source>
        <dbReference type="ARBA" id="ARBA00023242"/>
    </source>
</evidence>
<comment type="subcellular location">
    <subcellularLocation>
        <location evidence="3">Cytoplasm</location>
    </subcellularLocation>
    <subcellularLocation>
        <location evidence="2">Nucleus</location>
    </subcellularLocation>
</comment>
<dbReference type="InterPro" id="IPR028094">
    <property type="entry name" value="RTC4_C"/>
</dbReference>
<dbReference type="Proteomes" id="UP001222325">
    <property type="component" value="Unassembled WGS sequence"/>
</dbReference>
<keyword evidence="10" id="KW-1185">Reference proteome</keyword>
<evidence type="ECO:0000256" key="3">
    <source>
        <dbReference type="ARBA" id="ARBA00004496"/>
    </source>
</evidence>